<feature type="compositionally biased region" description="Basic and acidic residues" evidence="1">
    <location>
        <begin position="107"/>
        <end position="123"/>
    </location>
</feature>
<organism evidence="2 3">
    <name type="scientific">Prorocentrum cordatum</name>
    <dbReference type="NCBI Taxonomy" id="2364126"/>
    <lineage>
        <taxon>Eukaryota</taxon>
        <taxon>Sar</taxon>
        <taxon>Alveolata</taxon>
        <taxon>Dinophyceae</taxon>
        <taxon>Prorocentrales</taxon>
        <taxon>Prorocentraceae</taxon>
        <taxon>Prorocentrum</taxon>
    </lineage>
</organism>
<gene>
    <name evidence="2" type="ORF">PCOR1329_LOCUS60170</name>
</gene>
<feature type="region of interest" description="Disordered" evidence="1">
    <location>
        <begin position="101"/>
        <end position="123"/>
    </location>
</feature>
<reference evidence="2" key="1">
    <citation type="submission" date="2023-10" db="EMBL/GenBank/DDBJ databases">
        <authorList>
            <person name="Chen Y."/>
            <person name="Shah S."/>
            <person name="Dougan E. K."/>
            <person name="Thang M."/>
            <person name="Chan C."/>
        </authorList>
    </citation>
    <scope>NUCLEOTIDE SEQUENCE [LARGE SCALE GENOMIC DNA]</scope>
</reference>
<sequence>MARSRAQDDGALAILASSCQRALDLFATQQAWRVTTVRNGLMFARQRAAPRRLDKRVVKQLADLNHACNGVRYLTKFHADIVLDILERELRRLPGADLSRKNVQGGDDVRRHGDHHGVADYLQ</sequence>
<proteinExistence type="predicted"/>
<evidence type="ECO:0000313" key="2">
    <source>
        <dbReference type="EMBL" id="CAK0875521.1"/>
    </source>
</evidence>
<evidence type="ECO:0000256" key="1">
    <source>
        <dbReference type="SAM" id="MobiDB-lite"/>
    </source>
</evidence>
<accession>A0ABN9VT70</accession>
<dbReference type="Proteomes" id="UP001189429">
    <property type="component" value="Unassembled WGS sequence"/>
</dbReference>
<evidence type="ECO:0000313" key="3">
    <source>
        <dbReference type="Proteomes" id="UP001189429"/>
    </source>
</evidence>
<protein>
    <submittedName>
        <fullName evidence="2">Uncharacterized protein</fullName>
    </submittedName>
</protein>
<keyword evidence="3" id="KW-1185">Reference proteome</keyword>
<name>A0ABN9VT70_9DINO</name>
<comment type="caution">
    <text evidence="2">The sequence shown here is derived from an EMBL/GenBank/DDBJ whole genome shotgun (WGS) entry which is preliminary data.</text>
</comment>
<dbReference type="EMBL" id="CAUYUJ010017523">
    <property type="protein sequence ID" value="CAK0875521.1"/>
    <property type="molecule type" value="Genomic_DNA"/>
</dbReference>